<dbReference type="InterPro" id="IPR025287">
    <property type="entry name" value="WAK_GUB"/>
</dbReference>
<comment type="subcellular location">
    <subcellularLocation>
        <location evidence="1">Membrane</location>
        <topology evidence="1">Single-pass type I membrane protein</topology>
    </subcellularLocation>
</comment>
<evidence type="ECO:0000256" key="9">
    <source>
        <dbReference type="ARBA" id="ARBA00022989"/>
    </source>
</evidence>
<evidence type="ECO:0000256" key="11">
    <source>
        <dbReference type="ARBA" id="ARBA00023180"/>
    </source>
</evidence>
<evidence type="ECO:0000256" key="2">
    <source>
        <dbReference type="ARBA" id="ARBA00022527"/>
    </source>
</evidence>
<sequence>MIRETLIFVFLLVSQSCNAFETNRCAPSACGNIRNISYPFRLETDSINCGDHRYNLSCENDSTVLNLYGGKYYVQAINYHNFTIRLVDAGVRQHDCSSIPRFPLSRYHFKKGDPYSDYNYNWSDEELSYSLSLGSIVFLKCQNPVNFSLYPHMDAAPCISTGLNYSYVMVTRCPWVSNLMDLCSVEMMTLIPSAALDYYSCHVEKNVSFNEIHKYLAFGFEISWFDSLYCVNCTYGCYLENNTNHVHCITYKGKIDIGYRLRVAVYYWLPIKILPNVGKFFAARTLIGALLLVAFLTYKWRRRHLSGYDAIEEFLQNHNNLMPIRYSHPDIKKITRGFKEKLGGGFGCVYKGKLRSGKVAAIKILNSSKANGQDFINEVATIGRIHHANVVQLIGFCFERSKQALIYEFMPNGSLNNYIGRQEGSISLSWEKLYEISLGVAHSIEYLHEGCDMQILHFDIKPHNVLLDENFTPKISDFGLAKFYPTKGNIASLTAARGTIGYMAPELFYKNIGRVSYKADVYSFGILMLEMADKRKNVNSLAEHLSEVYYPFWVHDQLSSGKLPIKDTTEGENIIARKMILTELWCVQMQLCDRPPMKKVIEMLEGDLESLQLPPRPILFPATPVTMDKGESSLELGSSSLIENSS</sequence>
<dbReference type="PROSITE" id="PS51257">
    <property type="entry name" value="PROKAR_LIPOPROTEIN"/>
    <property type="match status" value="1"/>
</dbReference>
<dbReference type="FunFam" id="3.30.200.20:FF:000178">
    <property type="entry name" value="serine/threonine-protein kinase PBS1-like"/>
    <property type="match status" value="1"/>
</dbReference>
<evidence type="ECO:0000313" key="14">
    <source>
        <dbReference type="EMBL" id="OAY37639.1"/>
    </source>
</evidence>
<keyword evidence="8" id="KW-0067">ATP-binding</keyword>
<name>A0A2C9V2I2_MANES</name>
<keyword evidence="5 12" id="KW-0732">Signal</keyword>
<organism evidence="14 15">
    <name type="scientific">Manihot esculenta</name>
    <name type="common">Cassava</name>
    <name type="synonym">Jatropha manihot</name>
    <dbReference type="NCBI Taxonomy" id="3983"/>
    <lineage>
        <taxon>Eukaryota</taxon>
        <taxon>Viridiplantae</taxon>
        <taxon>Streptophyta</taxon>
        <taxon>Embryophyta</taxon>
        <taxon>Tracheophyta</taxon>
        <taxon>Spermatophyta</taxon>
        <taxon>Magnoliopsida</taxon>
        <taxon>eudicotyledons</taxon>
        <taxon>Gunneridae</taxon>
        <taxon>Pentapetalae</taxon>
        <taxon>rosids</taxon>
        <taxon>fabids</taxon>
        <taxon>Malpighiales</taxon>
        <taxon>Euphorbiaceae</taxon>
        <taxon>Crotonoideae</taxon>
        <taxon>Manihoteae</taxon>
        <taxon>Manihot</taxon>
    </lineage>
</organism>
<evidence type="ECO:0000256" key="10">
    <source>
        <dbReference type="ARBA" id="ARBA00023136"/>
    </source>
</evidence>
<keyword evidence="10" id="KW-0472">Membrane</keyword>
<evidence type="ECO:0000259" key="13">
    <source>
        <dbReference type="PROSITE" id="PS50011"/>
    </source>
</evidence>
<dbReference type="PROSITE" id="PS00108">
    <property type="entry name" value="PROTEIN_KINASE_ST"/>
    <property type="match status" value="1"/>
</dbReference>
<evidence type="ECO:0000256" key="12">
    <source>
        <dbReference type="SAM" id="SignalP"/>
    </source>
</evidence>
<keyword evidence="6" id="KW-0547">Nucleotide-binding</keyword>
<dbReference type="AlphaFoldDB" id="A0A2C9V2I2"/>
<dbReference type="InterPro" id="IPR008271">
    <property type="entry name" value="Ser/Thr_kinase_AS"/>
</dbReference>
<dbReference type="SMART" id="SM00220">
    <property type="entry name" value="S_TKc"/>
    <property type="match status" value="1"/>
</dbReference>
<dbReference type="GO" id="GO:0004674">
    <property type="term" value="F:protein serine/threonine kinase activity"/>
    <property type="evidence" value="ECO:0007669"/>
    <property type="project" value="UniProtKB-KW"/>
</dbReference>
<feature type="domain" description="Protein kinase" evidence="13">
    <location>
        <begin position="335"/>
        <end position="619"/>
    </location>
</feature>
<dbReference type="SUPFAM" id="SSF56112">
    <property type="entry name" value="Protein kinase-like (PK-like)"/>
    <property type="match status" value="1"/>
</dbReference>
<evidence type="ECO:0000256" key="1">
    <source>
        <dbReference type="ARBA" id="ARBA00004479"/>
    </source>
</evidence>
<keyword evidence="7" id="KW-0418">Kinase</keyword>
<keyword evidence="2" id="KW-0723">Serine/threonine-protein kinase</keyword>
<gene>
    <name evidence="14" type="ORF">MANES_11G117100v8</name>
</gene>
<dbReference type="Pfam" id="PF13947">
    <property type="entry name" value="GUB_WAK_bind"/>
    <property type="match status" value="1"/>
</dbReference>
<keyword evidence="9" id="KW-1133">Transmembrane helix</keyword>
<evidence type="ECO:0000256" key="6">
    <source>
        <dbReference type="ARBA" id="ARBA00022741"/>
    </source>
</evidence>
<evidence type="ECO:0000313" key="15">
    <source>
        <dbReference type="Proteomes" id="UP000091857"/>
    </source>
</evidence>
<dbReference type="GO" id="GO:0005524">
    <property type="term" value="F:ATP binding"/>
    <property type="evidence" value="ECO:0007669"/>
    <property type="project" value="UniProtKB-KW"/>
</dbReference>
<dbReference type="EMBL" id="CM004397">
    <property type="protein sequence ID" value="OAY37639.1"/>
    <property type="molecule type" value="Genomic_DNA"/>
</dbReference>
<dbReference type="InterPro" id="IPR045874">
    <property type="entry name" value="LRK10/LRL21-25-like"/>
</dbReference>
<dbReference type="FunFam" id="1.10.510.10:FF:000590">
    <property type="entry name" value="PR5-like receptor kinase"/>
    <property type="match status" value="1"/>
</dbReference>
<dbReference type="InterPro" id="IPR011009">
    <property type="entry name" value="Kinase-like_dom_sf"/>
</dbReference>
<dbReference type="Pfam" id="PF00069">
    <property type="entry name" value="Pkinase"/>
    <property type="match status" value="1"/>
</dbReference>
<evidence type="ECO:0000256" key="4">
    <source>
        <dbReference type="ARBA" id="ARBA00022692"/>
    </source>
</evidence>
<dbReference type="GO" id="GO:0016020">
    <property type="term" value="C:membrane"/>
    <property type="evidence" value="ECO:0007669"/>
    <property type="project" value="UniProtKB-SubCell"/>
</dbReference>
<dbReference type="InterPro" id="IPR000719">
    <property type="entry name" value="Prot_kinase_dom"/>
</dbReference>
<protein>
    <recommendedName>
        <fullName evidence="13">Protein kinase domain-containing protein</fullName>
    </recommendedName>
</protein>
<accession>A0A2C9V2I2</accession>
<dbReference type="PROSITE" id="PS50011">
    <property type="entry name" value="PROTEIN_KINASE_DOM"/>
    <property type="match status" value="1"/>
</dbReference>
<evidence type="ECO:0000256" key="5">
    <source>
        <dbReference type="ARBA" id="ARBA00022729"/>
    </source>
</evidence>
<proteinExistence type="predicted"/>
<dbReference type="Gene3D" id="3.30.200.20">
    <property type="entry name" value="Phosphorylase Kinase, domain 1"/>
    <property type="match status" value="1"/>
</dbReference>
<keyword evidence="11" id="KW-0325">Glycoprotein</keyword>
<dbReference type="PANTHER" id="PTHR27009">
    <property type="entry name" value="RUST RESISTANCE KINASE LR10-RELATED"/>
    <property type="match status" value="1"/>
</dbReference>
<evidence type="ECO:0000256" key="8">
    <source>
        <dbReference type="ARBA" id="ARBA00022840"/>
    </source>
</evidence>
<dbReference type="Proteomes" id="UP000091857">
    <property type="component" value="Chromosome 11"/>
</dbReference>
<feature type="signal peptide" evidence="12">
    <location>
        <begin position="1"/>
        <end position="19"/>
    </location>
</feature>
<keyword evidence="4" id="KW-0812">Transmembrane</keyword>
<reference evidence="15" key="1">
    <citation type="journal article" date="2016" name="Nat. Biotechnol.">
        <title>Sequencing wild and cultivated cassava and related species reveals extensive interspecific hybridization and genetic diversity.</title>
        <authorList>
            <person name="Bredeson J.V."/>
            <person name="Lyons J.B."/>
            <person name="Prochnik S.E."/>
            <person name="Wu G.A."/>
            <person name="Ha C.M."/>
            <person name="Edsinger-Gonzales E."/>
            <person name="Grimwood J."/>
            <person name="Schmutz J."/>
            <person name="Rabbi I.Y."/>
            <person name="Egesi C."/>
            <person name="Nauluvula P."/>
            <person name="Lebot V."/>
            <person name="Ndunguru J."/>
            <person name="Mkamilo G."/>
            <person name="Bart R.S."/>
            <person name="Setter T.L."/>
            <person name="Gleadow R.M."/>
            <person name="Kulakow P."/>
            <person name="Ferguson M.E."/>
            <person name="Rounsley S."/>
            <person name="Rokhsar D.S."/>
        </authorList>
    </citation>
    <scope>NUCLEOTIDE SEQUENCE [LARGE SCALE GENOMIC DNA]</scope>
    <source>
        <strain evidence="15">cv. AM560-2</strain>
    </source>
</reference>
<keyword evidence="3" id="KW-0808">Transferase</keyword>
<dbReference type="Gramene" id="Manes.11G117100.1.v8.1">
    <property type="protein sequence ID" value="Manes.11G117100.1.v8.1.CDS"/>
    <property type="gene ID" value="Manes.11G117100.v8.1"/>
</dbReference>
<dbReference type="Gene3D" id="1.10.510.10">
    <property type="entry name" value="Transferase(Phosphotransferase) domain 1"/>
    <property type="match status" value="1"/>
</dbReference>
<feature type="chain" id="PRO_5012497112" description="Protein kinase domain-containing protein" evidence="12">
    <location>
        <begin position="20"/>
        <end position="646"/>
    </location>
</feature>
<evidence type="ECO:0000256" key="3">
    <source>
        <dbReference type="ARBA" id="ARBA00022679"/>
    </source>
</evidence>
<dbReference type="GO" id="GO:0030247">
    <property type="term" value="F:polysaccharide binding"/>
    <property type="evidence" value="ECO:0007669"/>
    <property type="project" value="InterPro"/>
</dbReference>
<comment type="caution">
    <text evidence="14">The sequence shown here is derived from an EMBL/GenBank/DDBJ whole genome shotgun (WGS) entry which is preliminary data.</text>
</comment>
<keyword evidence="15" id="KW-1185">Reference proteome</keyword>
<evidence type="ECO:0000256" key="7">
    <source>
        <dbReference type="ARBA" id="ARBA00022777"/>
    </source>
</evidence>